<evidence type="ECO:0000256" key="5">
    <source>
        <dbReference type="ARBA" id="ARBA00024196"/>
    </source>
</evidence>
<dbReference type="Proteomes" id="UP001146793">
    <property type="component" value="Unassembled WGS sequence"/>
</dbReference>
<dbReference type="InterPro" id="IPR032675">
    <property type="entry name" value="LRR_dom_sf"/>
</dbReference>
<keyword evidence="3" id="KW-0677">Repeat</keyword>
<dbReference type="SUPFAM" id="SSF52058">
    <property type="entry name" value="L domain-like"/>
    <property type="match status" value="1"/>
</dbReference>
<dbReference type="PROSITE" id="PS51450">
    <property type="entry name" value="LRR"/>
    <property type="match status" value="3"/>
</dbReference>
<dbReference type="GO" id="GO:0030620">
    <property type="term" value="F:U2 snRNA binding"/>
    <property type="evidence" value="ECO:0007669"/>
    <property type="project" value="InterPro"/>
</dbReference>
<comment type="caution">
    <text evidence="7">The sequence shown here is derived from an EMBL/GenBank/DDBJ whole genome shotgun (WGS) entry which is preliminary data.</text>
</comment>
<organism evidence="7 8">
    <name type="scientific">Anaeramoeba flamelloides</name>
    <dbReference type="NCBI Taxonomy" id="1746091"/>
    <lineage>
        <taxon>Eukaryota</taxon>
        <taxon>Metamonada</taxon>
        <taxon>Anaeramoebidae</taxon>
        <taxon>Anaeramoeba</taxon>
    </lineage>
</organism>
<dbReference type="EMBL" id="JANTQA010000015">
    <property type="protein sequence ID" value="KAJ3448033.1"/>
    <property type="molecule type" value="Genomic_DNA"/>
</dbReference>
<dbReference type="PANTHER" id="PTHR10552">
    <property type="entry name" value="U2 SMALL NUCLEAR RIBONUCLEOPROTEIN A"/>
    <property type="match status" value="1"/>
</dbReference>
<evidence type="ECO:0000256" key="6">
    <source>
        <dbReference type="SAM" id="MobiDB-lite"/>
    </source>
</evidence>
<dbReference type="AlphaFoldDB" id="A0AAV8A2N0"/>
<evidence type="ECO:0000256" key="1">
    <source>
        <dbReference type="ARBA" id="ARBA00004123"/>
    </source>
</evidence>
<dbReference type="PANTHER" id="PTHR10552:SF6">
    <property type="entry name" value="U2 SMALL NUCLEAR RIBONUCLEOPROTEIN A"/>
    <property type="match status" value="1"/>
</dbReference>
<accession>A0AAV8A2N0</accession>
<dbReference type="Pfam" id="PF14580">
    <property type="entry name" value="LRR_9"/>
    <property type="match status" value="1"/>
</dbReference>
<evidence type="ECO:0000313" key="7">
    <source>
        <dbReference type="EMBL" id="KAJ3448033.1"/>
    </source>
</evidence>
<keyword evidence="2" id="KW-0433">Leucine-rich repeat</keyword>
<dbReference type="Gene3D" id="3.80.10.10">
    <property type="entry name" value="Ribonuclease Inhibitor"/>
    <property type="match status" value="1"/>
</dbReference>
<evidence type="ECO:0000313" key="8">
    <source>
        <dbReference type="Proteomes" id="UP001146793"/>
    </source>
</evidence>
<keyword evidence="4" id="KW-0539">Nucleus</keyword>
<feature type="region of interest" description="Disordered" evidence="6">
    <location>
        <begin position="157"/>
        <end position="178"/>
    </location>
</feature>
<dbReference type="InterPro" id="IPR001611">
    <property type="entry name" value="Leu-rich_rpt"/>
</dbReference>
<dbReference type="InterPro" id="IPR044640">
    <property type="entry name" value="RU2A"/>
</dbReference>
<dbReference type="GO" id="GO:0000398">
    <property type="term" value="P:mRNA splicing, via spliceosome"/>
    <property type="evidence" value="ECO:0007669"/>
    <property type="project" value="InterPro"/>
</dbReference>
<evidence type="ECO:0000256" key="3">
    <source>
        <dbReference type="ARBA" id="ARBA00022737"/>
    </source>
</evidence>
<protein>
    <submittedName>
        <fullName evidence="7">U2 small nuclear ribonucleoprotein a</fullName>
    </submittedName>
</protein>
<proteinExistence type="inferred from homology"/>
<dbReference type="FunFam" id="3.80.10.10:FF:000026">
    <property type="entry name" value="U2 small nuclear ribonucleoprotein A"/>
    <property type="match status" value="1"/>
</dbReference>
<keyword evidence="7" id="KW-0687">Ribonucleoprotein</keyword>
<name>A0AAV8A2N0_9EUKA</name>
<reference evidence="7" key="1">
    <citation type="submission" date="2022-08" db="EMBL/GenBank/DDBJ databases">
        <title>Novel sulphate-reducing endosymbionts in the free-living metamonad Anaeramoeba.</title>
        <authorList>
            <person name="Jerlstrom-Hultqvist J."/>
            <person name="Cepicka I."/>
            <person name="Gallot-Lavallee L."/>
            <person name="Salas-Leiva D."/>
            <person name="Curtis B.A."/>
            <person name="Zahonova K."/>
            <person name="Pipaliya S."/>
            <person name="Dacks J."/>
            <person name="Roger A.J."/>
        </authorList>
    </citation>
    <scope>NUCLEOTIDE SEQUENCE</scope>
    <source>
        <strain evidence="7">Busselton2</strain>
    </source>
</reference>
<comment type="similarity">
    <text evidence="5">Belongs to the U2 small nuclear ribonucleoprotein A family.</text>
</comment>
<evidence type="ECO:0000256" key="4">
    <source>
        <dbReference type="ARBA" id="ARBA00023242"/>
    </source>
</evidence>
<sequence>MSGLSVDLILSAPSFRNPLNETELCLRSHRIPMIQNLGVTLDQYDCIDLSNNNISRLENFPLLQKLRSLFVCNNNISKIDPILSKNLPNLHTLILTGNRIQELSQLEHLSGFKKLERISLVRNPICQENNYRLFLIHKIPSIKYIDFQKVKLNERKKSQSMYSTTPNQQNETISEFDPNKDNQILNTIEEVVQNSTTKEQLEELSKALKEDKIEKVLEKKEDKKKNMGNDKKSIEKQIEENLKKSKKDDENKIKEEK</sequence>
<feature type="region of interest" description="Disordered" evidence="6">
    <location>
        <begin position="216"/>
        <end position="257"/>
    </location>
</feature>
<feature type="compositionally biased region" description="Polar residues" evidence="6">
    <location>
        <begin position="159"/>
        <end position="173"/>
    </location>
</feature>
<comment type="subcellular location">
    <subcellularLocation>
        <location evidence="1">Nucleus</location>
    </subcellularLocation>
</comment>
<evidence type="ECO:0000256" key="2">
    <source>
        <dbReference type="ARBA" id="ARBA00022614"/>
    </source>
</evidence>
<dbReference type="GO" id="GO:0005686">
    <property type="term" value="C:U2 snRNP"/>
    <property type="evidence" value="ECO:0007669"/>
    <property type="project" value="TreeGrafter"/>
</dbReference>
<gene>
    <name evidence="7" type="ORF">M0812_00506</name>
</gene>